<reference evidence="1" key="2">
    <citation type="journal article" date="2022" name="New Phytol.">
        <title>Evolutionary transition to the ectomycorrhizal habit in the genomes of a hyperdiverse lineage of mushroom-forming fungi.</title>
        <authorList>
            <person name="Looney B."/>
            <person name="Miyauchi S."/>
            <person name="Morin E."/>
            <person name="Drula E."/>
            <person name="Courty P.E."/>
            <person name="Kohler A."/>
            <person name="Kuo A."/>
            <person name="LaButti K."/>
            <person name="Pangilinan J."/>
            <person name="Lipzen A."/>
            <person name="Riley R."/>
            <person name="Andreopoulos W."/>
            <person name="He G."/>
            <person name="Johnson J."/>
            <person name="Nolan M."/>
            <person name="Tritt A."/>
            <person name="Barry K.W."/>
            <person name="Grigoriev I.V."/>
            <person name="Nagy L.G."/>
            <person name="Hibbett D."/>
            <person name="Henrissat B."/>
            <person name="Matheny P.B."/>
            <person name="Labbe J."/>
            <person name="Martin F.M."/>
        </authorList>
    </citation>
    <scope>NUCLEOTIDE SEQUENCE</scope>
    <source>
        <strain evidence="1">HHB10654</strain>
    </source>
</reference>
<keyword evidence="2" id="KW-1185">Reference proteome</keyword>
<accession>A0ACB8SZT2</accession>
<dbReference type="EMBL" id="MU277209">
    <property type="protein sequence ID" value="KAI0062038.1"/>
    <property type="molecule type" value="Genomic_DNA"/>
</dbReference>
<name>A0ACB8SZT2_9AGAM</name>
<evidence type="ECO:0000313" key="2">
    <source>
        <dbReference type="Proteomes" id="UP000814140"/>
    </source>
</evidence>
<sequence>MKEREQVKSKRAWQSSRSATSVTAPPSPALPRARRRRRRQRQPRRSHAPYIPVGIEKTQAADRGERFLPPSVRRMKIFLYARLAQALLLPVWLQAD</sequence>
<gene>
    <name evidence="1" type="ORF">BV25DRAFT_689628</name>
</gene>
<comment type="caution">
    <text evidence="1">The sequence shown here is derived from an EMBL/GenBank/DDBJ whole genome shotgun (WGS) entry which is preliminary data.</text>
</comment>
<protein>
    <submittedName>
        <fullName evidence="1">Uncharacterized protein</fullName>
    </submittedName>
</protein>
<proteinExistence type="predicted"/>
<reference evidence="1" key="1">
    <citation type="submission" date="2021-03" db="EMBL/GenBank/DDBJ databases">
        <authorList>
            <consortium name="DOE Joint Genome Institute"/>
            <person name="Ahrendt S."/>
            <person name="Looney B.P."/>
            <person name="Miyauchi S."/>
            <person name="Morin E."/>
            <person name="Drula E."/>
            <person name="Courty P.E."/>
            <person name="Chicoki N."/>
            <person name="Fauchery L."/>
            <person name="Kohler A."/>
            <person name="Kuo A."/>
            <person name="Labutti K."/>
            <person name="Pangilinan J."/>
            <person name="Lipzen A."/>
            <person name="Riley R."/>
            <person name="Andreopoulos W."/>
            <person name="He G."/>
            <person name="Johnson J."/>
            <person name="Barry K.W."/>
            <person name="Grigoriev I.V."/>
            <person name="Nagy L."/>
            <person name="Hibbett D."/>
            <person name="Henrissat B."/>
            <person name="Matheny P.B."/>
            <person name="Labbe J."/>
            <person name="Martin F."/>
        </authorList>
    </citation>
    <scope>NUCLEOTIDE SEQUENCE</scope>
    <source>
        <strain evidence="1">HHB10654</strain>
    </source>
</reference>
<dbReference type="Proteomes" id="UP000814140">
    <property type="component" value="Unassembled WGS sequence"/>
</dbReference>
<evidence type="ECO:0000313" key="1">
    <source>
        <dbReference type="EMBL" id="KAI0062038.1"/>
    </source>
</evidence>
<organism evidence="1 2">
    <name type="scientific">Artomyces pyxidatus</name>
    <dbReference type="NCBI Taxonomy" id="48021"/>
    <lineage>
        <taxon>Eukaryota</taxon>
        <taxon>Fungi</taxon>
        <taxon>Dikarya</taxon>
        <taxon>Basidiomycota</taxon>
        <taxon>Agaricomycotina</taxon>
        <taxon>Agaricomycetes</taxon>
        <taxon>Russulales</taxon>
        <taxon>Auriscalpiaceae</taxon>
        <taxon>Artomyces</taxon>
    </lineage>
</organism>